<dbReference type="PANTHER" id="PTHR47894:SF1">
    <property type="entry name" value="HTH-TYPE TRANSCRIPTIONAL REGULATOR VQSM"/>
    <property type="match status" value="1"/>
</dbReference>
<evidence type="ECO:0000256" key="2">
    <source>
        <dbReference type="ARBA" id="ARBA00023125"/>
    </source>
</evidence>
<dbReference type="AlphaFoldDB" id="A0A4R3LPT7"/>
<comment type="caution">
    <text evidence="5">The sequence shown here is derived from an EMBL/GenBank/DDBJ whole genome shotgun (WGS) entry which is preliminary data.</text>
</comment>
<dbReference type="RefSeq" id="WP_132034299.1">
    <property type="nucleotide sequence ID" value="NZ_SMAI01000014.1"/>
</dbReference>
<reference evidence="5 6" key="1">
    <citation type="submission" date="2019-03" db="EMBL/GenBank/DDBJ databases">
        <title>Genomic Encyclopedia of Type Strains, Phase IV (KMG-IV): sequencing the most valuable type-strain genomes for metagenomic binning, comparative biology and taxonomic classification.</title>
        <authorList>
            <person name="Goeker M."/>
        </authorList>
    </citation>
    <scope>NUCLEOTIDE SEQUENCE [LARGE SCALE GENOMIC DNA]</scope>
    <source>
        <strain evidence="5 6">DSM 9035</strain>
    </source>
</reference>
<keyword evidence="3" id="KW-0804">Transcription</keyword>
<dbReference type="InterPro" id="IPR032687">
    <property type="entry name" value="AraC-type_N"/>
</dbReference>
<dbReference type="Pfam" id="PF12625">
    <property type="entry name" value="Arabinose_bd"/>
    <property type="match status" value="1"/>
</dbReference>
<gene>
    <name evidence="5" type="ORF">EDC64_11461</name>
</gene>
<dbReference type="Pfam" id="PF12833">
    <property type="entry name" value="HTH_18"/>
    <property type="match status" value="1"/>
</dbReference>
<keyword evidence="2" id="KW-0238">DNA-binding</keyword>
<dbReference type="InterPro" id="IPR018060">
    <property type="entry name" value="HTH_AraC"/>
</dbReference>
<dbReference type="PROSITE" id="PS01124">
    <property type="entry name" value="HTH_ARAC_FAMILY_2"/>
    <property type="match status" value="1"/>
</dbReference>
<dbReference type="GO" id="GO:0000976">
    <property type="term" value="F:transcription cis-regulatory region binding"/>
    <property type="evidence" value="ECO:0007669"/>
    <property type="project" value="TreeGrafter"/>
</dbReference>
<dbReference type="EMBL" id="SMAI01000014">
    <property type="protein sequence ID" value="TCT02201.1"/>
    <property type="molecule type" value="Genomic_DNA"/>
</dbReference>
<dbReference type="Gene3D" id="1.10.10.60">
    <property type="entry name" value="Homeodomain-like"/>
    <property type="match status" value="1"/>
</dbReference>
<dbReference type="GO" id="GO:0005829">
    <property type="term" value="C:cytosol"/>
    <property type="evidence" value="ECO:0007669"/>
    <property type="project" value="TreeGrafter"/>
</dbReference>
<evidence type="ECO:0000256" key="1">
    <source>
        <dbReference type="ARBA" id="ARBA00023015"/>
    </source>
</evidence>
<evidence type="ECO:0000259" key="4">
    <source>
        <dbReference type="PROSITE" id="PS01124"/>
    </source>
</evidence>
<name>A0A4R3LPT7_9HYPH</name>
<protein>
    <submittedName>
        <fullName evidence="5">Helix-turn-helix protein</fullName>
    </submittedName>
</protein>
<dbReference type="GO" id="GO:0003700">
    <property type="term" value="F:DNA-binding transcription factor activity"/>
    <property type="evidence" value="ECO:0007669"/>
    <property type="project" value="InterPro"/>
</dbReference>
<evidence type="ECO:0000256" key="3">
    <source>
        <dbReference type="ARBA" id="ARBA00023163"/>
    </source>
</evidence>
<dbReference type="PANTHER" id="PTHR47894">
    <property type="entry name" value="HTH-TYPE TRANSCRIPTIONAL REGULATOR GADX"/>
    <property type="match status" value="1"/>
</dbReference>
<feature type="domain" description="HTH araC/xylS-type" evidence="4">
    <location>
        <begin position="236"/>
        <end position="338"/>
    </location>
</feature>
<organism evidence="5 6">
    <name type="scientific">Aquabacter spiritensis</name>
    <dbReference type="NCBI Taxonomy" id="933073"/>
    <lineage>
        <taxon>Bacteria</taxon>
        <taxon>Pseudomonadati</taxon>
        <taxon>Pseudomonadota</taxon>
        <taxon>Alphaproteobacteria</taxon>
        <taxon>Hyphomicrobiales</taxon>
        <taxon>Xanthobacteraceae</taxon>
        <taxon>Aquabacter</taxon>
    </lineage>
</organism>
<dbReference type="Proteomes" id="UP000294664">
    <property type="component" value="Unassembled WGS sequence"/>
</dbReference>
<evidence type="ECO:0000313" key="5">
    <source>
        <dbReference type="EMBL" id="TCT02201.1"/>
    </source>
</evidence>
<proteinExistence type="predicted"/>
<evidence type="ECO:0000313" key="6">
    <source>
        <dbReference type="Proteomes" id="UP000294664"/>
    </source>
</evidence>
<keyword evidence="6" id="KW-1185">Reference proteome</keyword>
<sequence length="347" mass="37600">MWDGNPVRLSLLHMLPGVAEERGVALVPLLAQAGLATDERFVGADVVARGQLCSLLRQFARRSGEPTVGLDLAAAANPRQLGAAGWALFSGRTLRECLVALSRQMPDLQGGVALRLEERNGTASWRHSFSDSDREHARVLNEGIAAFMLRAVTRIAGIGSEQAGVHFPHRRQGPARVYEDKLGARVTFGSGDGIALTFDAAWLDRPSLLFDAATPFDPGPRSAAAGLDQGIWRDDAALLAMIHRLVASAAMSGALSLVDTARSLGVSPRTLQRRLSGLDTSFEREVDTWRHAQARLHLTGDTLSIGSVARTLGYGHPSHFIRAFRRWEGRTPRAFRVAIHGELTEAR</sequence>
<dbReference type="InterPro" id="IPR020449">
    <property type="entry name" value="Tscrpt_reg_AraC-type_HTH"/>
</dbReference>
<keyword evidence="1" id="KW-0805">Transcription regulation</keyword>
<accession>A0A4R3LPT7</accession>
<dbReference type="SMART" id="SM00342">
    <property type="entry name" value="HTH_ARAC"/>
    <property type="match status" value="1"/>
</dbReference>
<dbReference type="PRINTS" id="PR00032">
    <property type="entry name" value="HTHARAC"/>
</dbReference>
<dbReference type="OrthoDB" id="8004517at2"/>
<dbReference type="InterPro" id="IPR009057">
    <property type="entry name" value="Homeodomain-like_sf"/>
</dbReference>
<dbReference type="SUPFAM" id="SSF46689">
    <property type="entry name" value="Homeodomain-like"/>
    <property type="match status" value="1"/>
</dbReference>